<gene>
    <name evidence="3" type="ORF">NU887_09950</name>
</gene>
<dbReference type="InterPro" id="IPR011050">
    <property type="entry name" value="Pectin_lyase_fold/virulence"/>
</dbReference>
<dbReference type="Pfam" id="PF02368">
    <property type="entry name" value="Big_2"/>
    <property type="match status" value="1"/>
</dbReference>
<dbReference type="Proteomes" id="UP001142175">
    <property type="component" value="Unassembled WGS sequence"/>
</dbReference>
<dbReference type="Pfam" id="PF18962">
    <property type="entry name" value="Por_Secre_tail"/>
    <property type="match status" value="1"/>
</dbReference>
<dbReference type="SUPFAM" id="SSF51126">
    <property type="entry name" value="Pectin lyase-like"/>
    <property type="match status" value="4"/>
</dbReference>
<dbReference type="SMART" id="SM00710">
    <property type="entry name" value="PbH1"/>
    <property type="match status" value="26"/>
</dbReference>
<protein>
    <submittedName>
        <fullName evidence="3">Ig-like domain-containing protein</fullName>
    </submittedName>
</protein>
<dbReference type="InterPro" id="IPR026444">
    <property type="entry name" value="Secre_tail"/>
</dbReference>
<accession>A0A9X2P6S4</accession>
<dbReference type="SUPFAM" id="SSF49373">
    <property type="entry name" value="Invasin/intimin cell-adhesion fragments"/>
    <property type="match status" value="1"/>
</dbReference>
<sequence>MIYSDETLSLPLVGFSETIQGAVDLASDGNVLVVFPGTYSETISISKNIILQGANVGVNPNTGTRVIESIISDGNINILGSNIVTIDGFHIFQTNTVTPISLGGSAEVIFQNNILERFGSTTGSTVRGIEISNGAGVKDIRNNKFTGDVSGGLFSGHKTWNSGIFLNGPLSLINIDDNVFENCRTAINIDDMGSGITLSGNIFQNSGSFLSFGGTTPTTGSYTFEANEFKTLISTFVNLSNVSTDFRLDISAGTYNGTAFSALSLATLFGIESTMYHRNRSGRNGLVYYVPGNQYVLNAVNNSIQSAIDYGATNDIINVQEGTYSQNLIVNKPLGFKGANFGINPNTGTRVAESILNGTFSLQSSGINIDGFTVTGAGAAFAAGGAGPWSNVSLTNNVADANTGQQTIVYGFASGAVTTSIGAQNWEVSNNRIVDIQSANATALALFNIDGLIVNGNIIEHANSSFTGRRGINLDGSINVTVSGNTIDMGDIAPSALTNAPFGIQISMSDRAVSNITISGNSFTRTYSAVVGLSQRNLSGVLIENNDVSDVFRAFTFNSGGAVPVANGTNMANITINGNLVDASDFAVWLRNLHSGAGTGPVSFTNISVSENSFIGGSFTVDTDLNVTDGPVSGTCNWYGSSDFESVDALVSGAINFVPFLTNGTDNVPSVIGFQPVPNACNGIAPVRVYSDGTETTLLSSHGTIQEGVNAAVTGNVVRVDAGTYVENVIVTKDLEIRGANYGIDPNTSARGPESIVQGSSSTSRAFQVTCLNTTTNVSVDGFLFELGSPLHDGNDTGNGPSNCDVSFTNNLVQNANAIYYGQGTSWKNVLISNNLFQDINATPTTSALQLLGGSLSATITDNVFNNINYSAISSGSIPSVTISGNAIDGTGNTGIQLANEIGDAIVQNNSINNANNISQEVGRGAIRLYGSSFTGTVLVKNNTITGGYTGIAVRDGENISGKDITITENSITGLLGGKAIYNGAISGELNATCNWFGSVDFTEVNNLISGTVNFVPFLTNGTDNEPSILGFQPVANACGGVAPVRVYSDVTETTLLSSHGTIQAGVDAAVAGNLVKADAGTYVENVLVNKSIFIRGSNFGINPNTGTRVAESILNGTFSLQSSGINIDGFTVTGAGAAFAAGGAGPWSNVSLTNNVAEGNTGQQTIVYGFASGAVTTSIGAENWTVSNNRITDIQFADATAIALFNITGLTISNNTILHSNASFNGRRGMNIDGSRDVVISGNTVDLGIVSPLFDNSDGTFNKARYSLQLSASNRSVSNVSVSENTFGGAYDGIITLGNGEFSGINLLSNEISNVVIAIRTQAGTNTPTGSHSNFTISNNKISSSNRSIFLQSGGAGTIDPYNAMSITENSLLRSSAGAALEIDAIAVITDGNVAANCNWFGSADFAVVDDLVTGAITFEPFLTDGTDNALGTIGFQPVPGKCNGTAIPPLSIVSFTLINAGTDTDILTITDGLQISQSQVQGLSLNIRANTNPAVVGSVFMTLSGPVNRSTTENVAPYALFGDSNGNFNGRTLPLGNYTLTSQAYSGTNRNGTAGTLSSIQFSIVAAPVPVTGITSSPSSSSLVVGNTLQVTATVLPSNATNKTVNWSTSDPGVASVSNSGLVSALNPGETIITATTQDGGFTAITLVTVTENNPPLSIVSFTLINAGTDSDILTITDGLQISQSQTQGLSLNIRANTFPSVVGSVFMTLSGPVNRSVTENVAPYALFGDNNGNYNGRTLPVGNYTLTARAYSSSNRGGTAGAIKTINFSIISGSFRINGNQDESGTYSESKENDSVIEKGPQQRDGLGVNKIYPNPVEDKINLELSNMGIERVEITIFDMKGVQLLNQEYDSENGSLVLEIANLRLKPGTHVLLVNTNGYQQVFKFLKK</sequence>
<evidence type="ECO:0000313" key="3">
    <source>
        <dbReference type="EMBL" id="MCR9015358.1"/>
    </source>
</evidence>
<dbReference type="NCBIfam" id="TIGR04183">
    <property type="entry name" value="Por_Secre_tail"/>
    <property type="match status" value="1"/>
</dbReference>
<evidence type="ECO:0000256" key="1">
    <source>
        <dbReference type="SAM" id="MobiDB-lite"/>
    </source>
</evidence>
<evidence type="ECO:0000313" key="4">
    <source>
        <dbReference type="Proteomes" id="UP001142175"/>
    </source>
</evidence>
<dbReference type="InterPro" id="IPR006626">
    <property type="entry name" value="PbH1"/>
</dbReference>
<evidence type="ECO:0000259" key="2">
    <source>
        <dbReference type="SMART" id="SM00635"/>
    </source>
</evidence>
<reference evidence="3" key="1">
    <citation type="submission" date="2022-08" db="EMBL/GenBank/DDBJ databases">
        <authorList>
            <person name="Zhang D."/>
        </authorList>
    </citation>
    <scope>NUCLEOTIDE SEQUENCE</scope>
    <source>
        <strain evidence="3">XJ19-11</strain>
    </source>
</reference>
<dbReference type="InterPro" id="IPR012334">
    <property type="entry name" value="Pectin_lyas_fold"/>
</dbReference>
<dbReference type="InterPro" id="IPR003343">
    <property type="entry name" value="Big_2"/>
</dbReference>
<dbReference type="Pfam" id="PF13229">
    <property type="entry name" value="Beta_helix"/>
    <property type="match status" value="1"/>
</dbReference>
<organism evidence="3 4">
    <name type="scientific">Aquiflexum gelatinilyticum</name>
    <dbReference type="NCBI Taxonomy" id="2961943"/>
    <lineage>
        <taxon>Bacteria</taxon>
        <taxon>Pseudomonadati</taxon>
        <taxon>Bacteroidota</taxon>
        <taxon>Cytophagia</taxon>
        <taxon>Cytophagales</taxon>
        <taxon>Cyclobacteriaceae</taxon>
        <taxon>Aquiflexum</taxon>
    </lineage>
</organism>
<dbReference type="InterPro" id="IPR039448">
    <property type="entry name" value="Beta_helix"/>
</dbReference>
<dbReference type="Gene3D" id="2.60.40.1080">
    <property type="match status" value="1"/>
</dbReference>
<dbReference type="EMBL" id="JANSUY010000005">
    <property type="protein sequence ID" value="MCR9015358.1"/>
    <property type="molecule type" value="Genomic_DNA"/>
</dbReference>
<name>A0A9X2P6S4_9BACT</name>
<feature type="region of interest" description="Disordered" evidence="1">
    <location>
        <begin position="1784"/>
        <end position="1804"/>
    </location>
</feature>
<comment type="caution">
    <text evidence="3">The sequence shown here is derived from an EMBL/GenBank/DDBJ whole genome shotgun (WGS) entry which is preliminary data.</text>
</comment>
<dbReference type="InterPro" id="IPR008964">
    <property type="entry name" value="Invasin/intimin_cell_adhesion"/>
</dbReference>
<feature type="domain" description="BIG2" evidence="2">
    <location>
        <begin position="1572"/>
        <end position="1649"/>
    </location>
</feature>
<dbReference type="SMART" id="SM00635">
    <property type="entry name" value="BID_2"/>
    <property type="match status" value="1"/>
</dbReference>
<dbReference type="Gene3D" id="2.160.20.10">
    <property type="entry name" value="Single-stranded right-handed beta-helix, Pectin lyase-like"/>
    <property type="match status" value="4"/>
</dbReference>
<proteinExistence type="predicted"/>
<dbReference type="RefSeq" id="WP_258423215.1">
    <property type="nucleotide sequence ID" value="NZ_JANSUY010000005.1"/>
</dbReference>
<keyword evidence="4" id="KW-1185">Reference proteome</keyword>